<comment type="caution">
    <text evidence="1">The sequence shown here is derived from an EMBL/GenBank/DDBJ whole genome shotgun (WGS) entry which is preliminary data.</text>
</comment>
<evidence type="ECO:0000313" key="2">
    <source>
        <dbReference type="Proteomes" id="UP001159363"/>
    </source>
</evidence>
<name>A0ABQ9IB59_9NEOP</name>
<keyword evidence="2" id="KW-1185">Reference proteome</keyword>
<proteinExistence type="predicted"/>
<gene>
    <name evidence="1" type="ORF">PR048_006464</name>
</gene>
<dbReference type="EMBL" id="JARBHB010000002">
    <property type="protein sequence ID" value="KAJ8893863.1"/>
    <property type="molecule type" value="Genomic_DNA"/>
</dbReference>
<protein>
    <submittedName>
        <fullName evidence="1">Uncharacterized protein</fullName>
    </submittedName>
</protein>
<evidence type="ECO:0000313" key="1">
    <source>
        <dbReference type="EMBL" id="KAJ8893863.1"/>
    </source>
</evidence>
<organism evidence="1 2">
    <name type="scientific">Dryococelus australis</name>
    <dbReference type="NCBI Taxonomy" id="614101"/>
    <lineage>
        <taxon>Eukaryota</taxon>
        <taxon>Metazoa</taxon>
        <taxon>Ecdysozoa</taxon>
        <taxon>Arthropoda</taxon>
        <taxon>Hexapoda</taxon>
        <taxon>Insecta</taxon>
        <taxon>Pterygota</taxon>
        <taxon>Neoptera</taxon>
        <taxon>Polyneoptera</taxon>
        <taxon>Phasmatodea</taxon>
        <taxon>Verophasmatodea</taxon>
        <taxon>Anareolatae</taxon>
        <taxon>Phasmatidae</taxon>
        <taxon>Eurycanthinae</taxon>
        <taxon>Dryococelus</taxon>
    </lineage>
</organism>
<dbReference type="Proteomes" id="UP001159363">
    <property type="component" value="Chromosome 2"/>
</dbReference>
<reference evidence="1 2" key="1">
    <citation type="submission" date="2023-02" db="EMBL/GenBank/DDBJ databases">
        <title>LHISI_Scaffold_Assembly.</title>
        <authorList>
            <person name="Stuart O.P."/>
            <person name="Cleave R."/>
            <person name="Magrath M.J.L."/>
            <person name="Mikheyev A.S."/>
        </authorList>
    </citation>
    <scope>NUCLEOTIDE SEQUENCE [LARGE SCALE GENOMIC DNA]</scope>
    <source>
        <strain evidence="1">Daus_M_001</strain>
        <tissue evidence="1">Leg muscle</tissue>
    </source>
</reference>
<sequence>MLWSDGATVAERLARSPPTKVKWAQYPARSPDFRKWKSCRMMPLVGGFFSGILCFPQDKITSRGKILASFRIAPTDSTPLPDLELAASLTTSPPVMRQQVTPLFALQADCSTDCWGKLHAAAAILENFEFSRWLLLPLIFMLGNPLNPVTLSRC</sequence>
<accession>A0ABQ9IB59</accession>